<accession>A0ABS4YDZ4</accession>
<dbReference type="Pfam" id="PF09234">
    <property type="entry name" value="DUF1963"/>
    <property type="match status" value="1"/>
</dbReference>
<dbReference type="PANTHER" id="PTHR36436:SF6">
    <property type="entry name" value="SLL5081 PROTEIN"/>
    <property type="match status" value="1"/>
</dbReference>
<sequence>MAQTSPSAVPGSPATSLSAIAREHLPSDMAERWTALLRPGVRLTAARGTDTVVGRLGGLPELPGDVEWPVWEGHGPLSFVAAVDCAALPSDVLDIPLPTDGTLSFFYFDGQVDDGDALVLPDEPESRDGARVLYTPVGIAAPERVAPPELEPYPMVPLTAVVEETAPDAYHPLIEETFAHTGHCDHPVYGDDFLEALQEAGVSGPGHRIGGHADPVQGSVEAEVAQGALGPGTRWDDPRLAHESRAWTLLAQFDSDGDADMMWGDCGALYWLIRPEDLAERRFEAAMFTWQCC</sequence>
<dbReference type="Gene3D" id="2.30.320.10">
    <property type="entry name" value="YwqG-like"/>
    <property type="match status" value="1"/>
</dbReference>
<comment type="caution">
    <text evidence="1">The sequence shown here is derived from an EMBL/GenBank/DDBJ whole genome shotgun (WGS) entry which is preliminary data.</text>
</comment>
<dbReference type="RefSeq" id="WP_130880564.1">
    <property type="nucleotide sequence ID" value="NZ_JAGIOH010000001.1"/>
</dbReference>
<reference evidence="1 2" key="1">
    <citation type="submission" date="2021-03" db="EMBL/GenBank/DDBJ databases">
        <title>Sequencing the genomes of 1000 actinobacteria strains.</title>
        <authorList>
            <person name="Klenk H.-P."/>
        </authorList>
    </citation>
    <scope>NUCLEOTIDE SEQUENCE [LARGE SCALE GENOMIC DNA]</scope>
    <source>
        <strain evidence="1 2">DSM 41480</strain>
    </source>
</reference>
<dbReference type="GeneID" id="91573276"/>
<organism evidence="1 2">
    <name type="scientific">Streptomyces syringium</name>
    <dbReference type="NCBI Taxonomy" id="76729"/>
    <lineage>
        <taxon>Bacteria</taxon>
        <taxon>Bacillati</taxon>
        <taxon>Actinomycetota</taxon>
        <taxon>Actinomycetes</taxon>
        <taxon>Kitasatosporales</taxon>
        <taxon>Streptomycetaceae</taxon>
        <taxon>Streptomyces</taxon>
    </lineage>
</organism>
<dbReference type="PANTHER" id="PTHR36436">
    <property type="entry name" value="SLL5081 PROTEIN"/>
    <property type="match status" value="1"/>
</dbReference>
<dbReference type="InterPro" id="IPR015315">
    <property type="entry name" value="DUF1963"/>
</dbReference>
<evidence type="ECO:0000313" key="2">
    <source>
        <dbReference type="Proteomes" id="UP001519291"/>
    </source>
</evidence>
<dbReference type="EMBL" id="JAGIOH010000001">
    <property type="protein sequence ID" value="MBP2406971.1"/>
    <property type="molecule type" value="Genomic_DNA"/>
</dbReference>
<name>A0ABS4YDZ4_9ACTN</name>
<proteinExistence type="predicted"/>
<gene>
    <name evidence="1" type="ORF">JO379_006440</name>
</gene>
<evidence type="ECO:0000313" key="1">
    <source>
        <dbReference type="EMBL" id="MBP2406971.1"/>
    </source>
</evidence>
<protein>
    <submittedName>
        <fullName evidence="1">Uncharacterized protein YwqG</fullName>
    </submittedName>
</protein>
<dbReference type="InterPro" id="IPR035948">
    <property type="entry name" value="YwqG-like_sf"/>
</dbReference>
<keyword evidence="2" id="KW-1185">Reference proteome</keyword>
<dbReference type="Proteomes" id="UP001519291">
    <property type="component" value="Unassembled WGS sequence"/>
</dbReference>
<dbReference type="SUPFAM" id="SSF103032">
    <property type="entry name" value="Hypothetical protein YwqG"/>
    <property type="match status" value="1"/>
</dbReference>